<name>A0ABY2NJA4_9LEPT</name>
<evidence type="ECO:0000256" key="1">
    <source>
        <dbReference type="ARBA" id="ARBA00022737"/>
    </source>
</evidence>
<dbReference type="SMART" id="SM00248">
    <property type="entry name" value="ANK"/>
    <property type="match status" value="4"/>
</dbReference>
<reference evidence="6" key="1">
    <citation type="journal article" date="2019" name="PLoS Negl. Trop. Dis.">
        <title>Revisiting the worldwide diversity of Leptospira species in the environment.</title>
        <authorList>
            <person name="Vincent A.T."/>
            <person name="Schiettekatte O."/>
            <person name="Bourhy P."/>
            <person name="Veyrier F.J."/>
            <person name="Picardeau M."/>
        </authorList>
    </citation>
    <scope>NUCLEOTIDE SEQUENCE [LARGE SCALE GENOMIC DNA]</scope>
    <source>
        <strain evidence="6">201601955</strain>
    </source>
</reference>
<dbReference type="PROSITE" id="PS50088">
    <property type="entry name" value="ANK_REPEAT"/>
    <property type="match status" value="3"/>
</dbReference>
<comment type="caution">
    <text evidence="5">The sequence shown here is derived from an EMBL/GenBank/DDBJ whole genome shotgun (WGS) entry which is preliminary data.</text>
</comment>
<dbReference type="Pfam" id="PF12796">
    <property type="entry name" value="Ank_2"/>
    <property type="match status" value="1"/>
</dbReference>
<feature type="signal peptide" evidence="4">
    <location>
        <begin position="1"/>
        <end position="28"/>
    </location>
</feature>
<dbReference type="PANTHER" id="PTHR24126:SF14">
    <property type="entry name" value="ANK_REP_REGION DOMAIN-CONTAINING PROTEIN"/>
    <property type="match status" value="1"/>
</dbReference>
<keyword evidence="6" id="KW-1185">Reference proteome</keyword>
<dbReference type="Gene3D" id="1.25.40.20">
    <property type="entry name" value="Ankyrin repeat-containing domain"/>
    <property type="match status" value="2"/>
</dbReference>
<dbReference type="Pfam" id="PF00023">
    <property type="entry name" value="Ank"/>
    <property type="match status" value="1"/>
</dbReference>
<feature type="repeat" description="ANK" evidence="3">
    <location>
        <begin position="372"/>
        <end position="404"/>
    </location>
</feature>
<evidence type="ECO:0000256" key="2">
    <source>
        <dbReference type="ARBA" id="ARBA00023043"/>
    </source>
</evidence>
<proteinExistence type="predicted"/>
<dbReference type="PANTHER" id="PTHR24126">
    <property type="entry name" value="ANKYRIN REPEAT, PH AND SEC7 DOMAIN CONTAINING PROTEIN SECG-RELATED"/>
    <property type="match status" value="1"/>
</dbReference>
<evidence type="ECO:0000256" key="4">
    <source>
        <dbReference type="SAM" id="SignalP"/>
    </source>
</evidence>
<dbReference type="InterPro" id="IPR002110">
    <property type="entry name" value="Ankyrin_rpt"/>
</dbReference>
<protein>
    <submittedName>
        <fullName evidence="5">Ankyrin repeat domain-containing protein</fullName>
    </submittedName>
</protein>
<gene>
    <name evidence="5" type="ORF">EHQ95_18700</name>
</gene>
<evidence type="ECO:0000256" key="3">
    <source>
        <dbReference type="PROSITE-ProRule" id="PRU00023"/>
    </source>
</evidence>
<keyword evidence="2 3" id="KW-0040">ANK repeat</keyword>
<sequence length="446" mass="50811">MFLFLYKLQNVRNLLIFLFFLQALTNCATPIIKAIDANDTAKIQEELDKGADINEYKVFYYTPIVRAVLAGNQKMTEYLISKGADPNGRGSGKWGPNRLIPTIYIAATLGDVDMVKLLLSNGANPAARAEYQWMRSEPPYHNYEPKGNALNAIVETTKAYEQFVQSGNVTPNNTATDLQKKFKEYQTNSIEIAKILVRDKRVLDDSENLASAFVGFLKIKQTEIANQIFNSIPQKSIDNRMYHQIIHIYRSDFLKKLLAKSKPPTPPPGEFNLFEYAVFMTGGGDNCQPNTSGGAIKFDNFKNEEERIRHANYANYQMVVETLSGIYNANTLDNHRRNYITQQILKNNLYQFACLTALVKTNKINVNSPDKYGWAPIHYAILYASYEEIEKLLLLGANPNLKTKEVPEDQRTVYLRNGFTYHPRPNISAKEMAFATNSNYQRLFKN</sequence>
<feature type="chain" id="PRO_5047153750" evidence="4">
    <location>
        <begin position="29"/>
        <end position="446"/>
    </location>
</feature>
<dbReference type="EMBL" id="RQHF01000042">
    <property type="protein sequence ID" value="TGM45641.1"/>
    <property type="molecule type" value="Genomic_DNA"/>
</dbReference>
<dbReference type="InterPro" id="IPR036770">
    <property type="entry name" value="Ankyrin_rpt-contain_sf"/>
</dbReference>
<keyword evidence="4" id="KW-0732">Signal</keyword>
<feature type="repeat" description="ANK" evidence="3">
    <location>
        <begin position="103"/>
        <end position="130"/>
    </location>
</feature>
<dbReference type="Proteomes" id="UP000298112">
    <property type="component" value="Unassembled WGS sequence"/>
</dbReference>
<organism evidence="5 6">
    <name type="scientific">Leptospira vanthielii</name>
    <dbReference type="NCBI Taxonomy" id="293085"/>
    <lineage>
        <taxon>Bacteria</taxon>
        <taxon>Pseudomonadati</taxon>
        <taxon>Spirochaetota</taxon>
        <taxon>Spirochaetia</taxon>
        <taxon>Leptospirales</taxon>
        <taxon>Leptospiraceae</taxon>
        <taxon>Leptospira</taxon>
    </lineage>
</organism>
<evidence type="ECO:0000313" key="5">
    <source>
        <dbReference type="EMBL" id="TGM45641.1"/>
    </source>
</evidence>
<dbReference type="SUPFAM" id="SSF48403">
    <property type="entry name" value="Ankyrin repeat"/>
    <property type="match status" value="1"/>
</dbReference>
<feature type="repeat" description="ANK" evidence="3">
    <location>
        <begin position="59"/>
        <end position="91"/>
    </location>
</feature>
<keyword evidence="1" id="KW-0677">Repeat</keyword>
<evidence type="ECO:0000313" key="6">
    <source>
        <dbReference type="Proteomes" id="UP000298112"/>
    </source>
</evidence>
<accession>A0ABY2NJA4</accession>